<reference evidence="2" key="1">
    <citation type="journal article" date="2021" name="Proc. Natl. Acad. Sci. U.S.A.">
        <title>A Catalog of Tens of Thousands of Viruses from Human Metagenomes Reveals Hidden Associations with Chronic Diseases.</title>
        <authorList>
            <person name="Tisza M.J."/>
            <person name="Buck C.B."/>
        </authorList>
    </citation>
    <scope>NUCLEOTIDE SEQUENCE</scope>
    <source>
        <strain evidence="2">CtlHW5</strain>
    </source>
</reference>
<feature type="transmembrane region" description="Helical" evidence="1">
    <location>
        <begin position="26"/>
        <end position="50"/>
    </location>
</feature>
<keyword evidence="1" id="KW-1133">Transmembrane helix</keyword>
<proteinExistence type="predicted"/>
<name>A0A8S5N8I8_9CAUD</name>
<dbReference type="EMBL" id="BK015089">
    <property type="protein sequence ID" value="DAD90568.1"/>
    <property type="molecule type" value="Genomic_DNA"/>
</dbReference>
<keyword evidence="1" id="KW-0472">Membrane</keyword>
<accession>A0A8S5N8I8</accession>
<protein>
    <submittedName>
        <fullName evidence="2">Uncharacterized protein</fullName>
    </submittedName>
</protein>
<sequence length="79" mass="8960">MGLGQYIGGYICSRYILPTSVQFGALFWDIFCIINVAFCTFCFVLVLGLFGFNLFIYRAFGAFSFFAIFVPPILLFINI</sequence>
<evidence type="ECO:0000313" key="2">
    <source>
        <dbReference type="EMBL" id="DAD90568.1"/>
    </source>
</evidence>
<organism evidence="2">
    <name type="scientific">Myoviridae sp. ctlHW5</name>
    <dbReference type="NCBI Taxonomy" id="2826691"/>
    <lineage>
        <taxon>Viruses</taxon>
        <taxon>Duplodnaviria</taxon>
        <taxon>Heunggongvirae</taxon>
        <taxon>Uroviricota</taxon>
        <taxon>Caudoviricetes</taxon>
    </lineage>
</organism>
<evidence type="ECO:0000256" key="1">
    <source>
        <dbReference type="SAM" id="Phobius"/>
    </source>
</evidence>
<feature type="transmembrane region" description="Helical" evidence="1">
    <location>
        <begin position="56"/>
        <end position="77"/>
    </location>
</feature>
<keyword evidence="1" id="KW-0812">Transmembrane</keyword>